<dbReference type="PRINTS" id="PR00344">
    <property type="entry name" value="BCTRLSENSOR"/>
</dbReference>
<evidence type="ECO:0000256" key="2">
    <source>
        <dbReference type="ARBA" id="ARBA00012438"/>
    </source>
</evidence>
<comment type="catalytic activity">
    <reaction evidence="1">
        <text>ATP + protein L-histidine = ADP + protein N-phospho-L-histidine.</text>
        <dbReference type="EC" id="2.7.13.3"/>
    </reaction>
</comment>
<dbReference type="Gene3D" id="1.10.287.130">
    <property type="match status" value="1"/>
</dbReference>
<keyword evidence="9" id="KW-0472">Membrane</keyword>
<dbReference type="RefSeq" id="WP_011372609.1">
    <property type="nucleotide sequence ID" value="NC_007575.1"/>
</dbReference>
<feature type="domain" description="Histidine kinase" evidence="10">
    <location>
        <begin position="473"/>
        <end position="687"/>
    </location>
</feature>
<evidence type="ECO:0000256" key="3">
    <source>
        <dbReference type="ARBA" id="ARBA00022553"/>
    </source>
</evidence>
<reference evidence="11 12" key="1">
    <citation type="journal article" date="2008" name="Appl. Environ. Microbiol.">
        <title>Genome of the epsilonproteobacterial chemolithoautotroph Sulfurimonas denitrificans.</title>
        <authorList>
            <person name="Sievert S.M."/>
            <person name="Scott K.M."/>
            <person name="Klotz M.G."/>
            <person name="Chain P.S.G."/>
            <person name="Hauser L.J."/>
            <person name="Hemp J."/>
            <person name="Huegler M."/>
            <person name="Land M."/>
            <person name="Lapidus A."/>
            <person name="Larimer F.W."/>
            <person name="Lucas S."/>
            <person name="Malfatti S.A."/>
            <person name="Meyer F."/>
            <person name="Paulsen I.T."/>
            <person name="Ren Q."/>
            <person name="Simon J."/>
            <person name="Bailey K."/>
            <person name="Diaz E."/>
            <person name="Fitzpatrick K.A."/>
            <person name="Glover B."/>
            <person name="Gwatney N."/>
            <person name="Korajkic A."/>
            <person name="Long A."/>
            <person name="Mobberley J.M."/>
            <person name="Pantry S.N."/>
            <person name="Pazder G."/>
            <person name="Peterson S."/>
            <person name="Quintanilla J.D."/>
            <person name="Sprinkle R."/>
            <person name="Stephens J."/>
            <person name="Thomas P."/>
            <person name="Vaughn R."/>
            <person name="Weber M.J."/>
            <person name="Wooten L.L."/>
        </authorList>
    </citation>
    <scope>NUCLEOTIDE SEQUENCE [LARGE SCALE GENOMIC DNA]</scope>
    <source>
        <strain evidence="12">ATCC 33889 / DSM 1251</strain>
    </source>
</reference>
<dbReference type="InterPro" id="IPR004358">
    <property type="entry name" value="Sig_transdc_His_kin-like_C"/>
</dbReference>
<gene>
    <name evidence="11" type="ordered locus">Suden_0979</name>
</gene>
<accession>Q30RX4</accession>
<keyword evidence="9" id="KW-0812">Transmembrane</keyword>
<dbReference type="KEGG" id="tdn:Suden_0979"/>
<dbReference type="GO" id="GO:0000155">
    <property type="term" value="F:phosphorelay sensor kinase activity"/>
    <property type="evidence" value="ECO:0007669"/>
    <property type="project" value="InterPro"/>
</dbReference>
<dbReference type="GO" id="GO:0005524">
    <property type="term" value="F:ATP binding"/>
    <property type="evidence" value="ECO:0007669"/>
    <property type="project" value="UniProtKB-KW"/>
</dbReference>
<dbReference type="EMBL" id="CP000153">
    <property type="protein sequence ID" value="ABB44257.1"/>
    <property type="molecule type" value="Genomic_DNA"/>
</dbReference>
<keyword evidence="8" id="KW-0902">Two-component regulatory system</keyword>
<evidence type="ECO:0000313" key="11">
    <source>
        <dbReference type="EMBL" id="ABB44257.1"/>
    </source>
</evidence>
<sequence length="687" mass="80186">MIKNIIKSRYLKTVPTLLFGGWILFALFFSIEAKGLRDSFQEEIDMAAKQRMFTQKILLESHKVYMHDNSSSKNTLLRIYTQMRENTYFLHEKYFRHDEKLIGIKSEVEKLLSSVEQFMESNNRENFDALQTSAEITFERVSEVVDIVKENFAARQKRLIILNLFFLLSSISMTFLFVRYMFFPAAKLAANSQDELMMLNKELELKVEERTLSLQRSHNYIDSLLQASDEAQIVVNNAFRVIDLNSNAKNIFANISKGIELSKLLEDVKQKKEIFTFISFLSDYDANLKSDKVFFYNRKYYKMRYKMLNLSTFIITLYDITHEIQELKRRDAIYNSQQSIVVVTNGKNIKNINTIFFSEFGFANLEDFKSKHSCICELFRQKNGCEYLTREMEGMTWNNYMRQKSKESYQVLMINKDGIEKIYNVKSSGNLFSEDDYEDEEVIVFNDITELEEKNRILVMQSKDAAIGEMMSMIAHQWRQPLSVQSTILSRIRVMREMDMLDDTSFDSALDKLNMQISYMSKTIDDFREFFKDSDYLESIEVQDIVYSAKNLVEVILNSKNISFEVDFRVDREMKVETMLSKISQVFLNIYKNAIDQIGSKNIEDGQIRVNVYTQEDELIIEVCDNALGVDESIIDKIFEPYYSTKSKNGTGLGLYMSKKIVQESLGGKLSVKNVDKGACFIISLKI</sequence>
<proteinExistence type="predicted"/>
<dbReference type="Pfam" id="PF02518">
    <property type="entry name" value="HATPase_c"/>
    <property type="match status" value="1"/>
</dbReference>
<dbReference type="SUPFAM" id="SSF55874">
    <property type="entry name" value="ATPase domain of HSP90 chaperone/DNA topoisomerase II/histidine kinase"/>
    <property type="match status" value="1"/>
</dbReference>
<keyword evidence="9" id="KW-1133">Transmembrane helix</keyword>
<feature type="transmembrane region" description="Helical" evidence="9">
    <location>
        <begin position="159"/>
        <end position="182"/>
    </location>
</feature>
<keyword evidence="6 11" id="KW-0418">Kinase</keyword>
<dbReference type="PROSITE" id="PS50109">
    <property type="entry name" value="HIS_KIN"/>
    <property type="match status" value="1"/>
</dbReference>
<dbReference type="PANTHER" id="PTHR43065">
    <property type="entry name" value="SENSOR HISTIDINE KINASE"/>
    <property type="match status" value="1"/>
</dbReference>
<dbReference type="InterPro" id="IPR036890">
    <property type="entry name" value="HATPase_C_sf"/>
</dbReference>
<evidence type="ECO:0000256" key="9">
    <source>
        <dbReference type="SAM" id="Phobius"/>
    </source>
</evidence>
<evidence type="ECO:0000256" key="5">
    <source>
        <dbReference type="ARBA" id="ARBA00022741"/>
    </source>
</evidence>
<keyword evidence="12" id="KW-1185">Reference proteome</keyword>
<evidence type="ECO:0000313" key="12">
    <source>
        <dbReference type="Proteomes" id="UP000002714"/>
    </source>
</evidence>
<protein>
    <recommendedName>
        <fullName evidence="2">histidine kinase</fullName>
        <ecNumber evidence="2">2.7.13.3</ecNumber>
    </recommendedName>
</protein>
<evidence type="ECO:0000256" key="6">
    <source>
        <dbReference type="ARBA" id="ARBA00022777"/>
    </source>
</evidence>
<dbReference type="InterPro" id="IPR003661">
    <property type="entry name" value="HisK_dim/P_dom"/>
</dbReference>
<organism evidence="11 12">
    <name type="scientific">Sulfurimonas denitrificans (strain ATCC 33889 / DSM 1251)</name>
    <name type="common">Thiomicrospira denitrificans (strain ATCC 33889 / DSM 1251)</name>
    <dbReference type="NCBI Taxonomy" id="326298"/>
    <lineage>
        <taxon>Bacteria</taxon>
        <taxon>Pseudomonadati</taxon>
        <taxon>Campylobacterota</taxon>
        <taxon>Epsilonproteobacteria</taxon>
        <taxon>Campylobacterales</taxon>
        <taxon>Sulfurimonadaceae</taxon>
        <taxon>Sulfurimonas</taxon>
    </lineage>
</organism>
<dbReference type="eggNOG" id="COG4191">
    <property type="taxonomic scope" value="Bacteria"/>
</dbReference>
<dbReference type="OrthoDB" id="9794419at2"/>
<dbReference type="InterPro" id="IPR003594">
    <property type="entry name" value="HATPase_dom"/>
</dbReference>
<dbReference type="HOGENOM" id="CLU_400574_0_0_7"/>
<dbReference type="InterPro" id="IPR005467">
    <property type="entry name" value="His_kinase_dom"/>
</dbReference>
<evidence type="ECO:0000259" key="10">
    <source>
        <dbReference type="PROSITE" id="PS50109"/>
    </source>
</evidence>
<evidence type="ECO:0000256" key="8">
    <source>
        <dbReference type="ARBA" id="ARBA00023012"/>
    </source>
</evidence>
<dbReference type="PANTHER" id="PTHR43065:SF10">
    <property type="entry name" value="PEROXIDE STRESS-ACTIVATED HISTIDINE KINASE MAK3"/>
    <property type="match status" value="1"/>
</dbReference>
<keyword evidence="4 11" id="KW-0808">Transferase</keyword>
<evidence type="ECO:0000256" key="4">
    <source>
        <dbReference type="ARBA" id="ARBA00022679"/>
    </source>
</evidence>
<keyword evidence="5" id="KW-0547">Nucleotide-binding</keyword>
<name>Q30RX4_SULDN</name>
<dbReference type="AlphaFoldDB" id="Q30RX4"/>
<dbReference type="STRING" id="326298.Suden_0979"/>
<dbReference type="Gene3D" id="3.30.565.10">
    <property type="entry name" value="Histidine kinase-like ATPase, C-terminal domain"/>
    <property type="match status" value="1"/>
</dbReference>
<dbReference type="Proteomes" id="UP000002714">
    <property type="component" value="Chromosome"/>
</dbReference>
<dbReference type="SUPFAM" id="SSF47384">
    <property type="entry name" value="Homodimeric domain of signal transducing histidine kinase"/>
    <property type="match status" value="1"/>
</dbReference>
<dbReference type="InterPro" id="IPR036097">
    <property type="entry name" value="HisK_dim/P_sf"/>
</dbReference>
<keyword evidence="7" id="KW-0067">ATP-binding</keyword>
<evidence type="ECO:0000256" key="1">
    <source>
        <dbReference type="ARBA" id="ARBA00000085"/>
    </source>
</evidence>
<keyword evidence="3" id="KW-0597">Phosphoprotein</keyword>
<dbReference type="EC" id="2.7.13.3" evidence="2"/>
<dbReference type="SMART" id="SM00387">
    <property type="entry name" value="HATPase_c"/>
    <property type="match status" value="1"/>
</dbReference>
<dbReference type="CDD" id="cd00082">
    <property type="entry name" value="HisKA"/>
    <property type="match status" value="1"/>
</dbReference>
<evidence type="ECO:0000256" key="7">
    <source>
        <dbReference type="ARBA" id="ARBA00022840"/>
    </source>
</evidence>